<comment type="caution">
    <text evidence="3">The sequence shown here is derived from an EMBL/GenBank/DDBJ whole genome shotgun (WGS) entry which is preliminary data.</text>
</comment>
<dbReference type="AlphaFoldDB" id="A0A8J2ZZQ4"/>
<feature type="region of interest" description="Disordered" evidence="1">
    <location>
        <begin position="39"/>
        <end position="61"/>
    </location>
</feature>
<proteinExistence type="predicted"/>
<sequence>MFLYVIGGLPSYLVFYCAAVSFLIPLTVWRINEILHQKGDPPWKQEDQKRMKGQQEGENKS</sequence>
<keyword evidence="2" id="KW-0812">Transmembrane</keyword>
<organism evidence="3 4">
    <name type="scientific">Pullulanibacillus pueri</name>
    <dbReference type="NCBI Taxonomy" id="1437324"/>
    <lineage>
        <taxon>Bacteria</taxon>
        <taxon>Bacillati</taxon>
        <taxon>Bacillota</taxon>
        <taxon>Bacilli</taxon>
        <taxon>Bacillales</taxon>
        <taxon>Sporolactobacillaceae</taxon>
        <taxon>Pullulanibacillus</taxon>
    </lineage>
</organism>
<keyword evidence="2" id="KW-0472">Membrane</keyword>
<dbReference type="RefSeq" id="WP_188499374.1">
    <property type="nucleotide sequence ID" value="NZ_BMFV01000059.1"/>
</dbReference>
<evidence type="ECO:0000256" key="1">
    <source>
        <dbReference type="SAM" id="MobiDB-lite"/>
    </source>
</evidence>
<feature type="transmembrane region" description="Helical" evidence="2">
    <location>
        <begin position="12"/>
        <end position="29"/>
    </location>
</feature>
<dbReference type="Proteomes" id="UP000656813">
    <property type="component" value="Unassembled WGS sequence"/>
</dbReference>
<protein>
    <submittedName>
        <fullName evidence="3">Uncharacterized protein</fullName>
    </submittedName>
</protein>
<gene>
    <name evidence="3" type="ORF">GCM10007096_42240</name>
</gene>
<evidence type="ECO:0000313" key="4">
    <source>
        <dbReference type="Proteomes" id="UP000656813"/>
    </source>
</evidence>
<reference evidence="3" key="2">
    <citation type="submission" date="2020-09" db="EMBL/GenBank/DDBJ databases">
        <authorList>
            <person name="Sun Q."/>
            <person name="Zhou Y."/>
        </authorList>
    </citation>
    <scope>NUCLEOTIDE SEQUENCE</scope>
    <source>
        <strain evidence="3">CGMCC 1.12777</strain>
    </source>
</reference>
<name>A0A8J2ZZQ4_9BACL</name>
<evidence type="ECO:0000313" key="3">
    <source>
        <dbReference type="EMBL" id="GGH88887.1"/>
    </source>
</evidence>
<evidence type="ECO:0000256" key="2">
    <source>
        <dbReference type="SAM" id="Phobius"/>
    </source>
</evidence>
<keyword evidence="2" id="KW-1133">Transmembrane helix</keyword>
<reference evidence="3" key="1">
    <citation type="journal article" date="2014" name="Int. J. Syst. Evol. Microbiol.">
        <title>Complete genome sequence of Corynebacterium casei LMG S-19264T (=DSM 44701T), isolated from a smear-ripened cheese.</title>
        <authorList>
            <consortium name="US DOE Joint Genome Institute (JGI-PGF)"/>
            <person name="Walter F."/>
            <person name="Albersmeier A."/>
            <person name="Kalinowski J."/>
            <person name="Ruckert C."/>
        </authorList>
    </citation>
    <scope>NUCLEOTIDE SEQUENCE</scope>
    <source>
        <strain evidence="3">CGMCC 1.12777</strain>
    </source>
</reference>
<accession>A0A8J2ZZQ4</accession>
<dbReference type="EMBL" id="BMFV01000059">
    <property type="protein sequence ID" value="GGH88887.1"/>
    <property type="molecule type" value="Genomic_DNA"/>
</dbReference>
<keyword evidence="4" id="KW-1185">Reference proteome</keyword>